<accession>A0ACC2XF06</accession>
<dbReference type="EMBL" id="JASBWV010000015">
    <property type="protein sequence ID" value="KAJ9122211.1"/>
    <property type="molecule type" value="Genomic_DNA"/>
</dbReference>
<gene>
    <name evidence="1" type="ORF">QFC24_004441</name>
</gene>
<reference evidence="1" key="1">
    <citation type="submission" date="2023-04" db="EMBL/GenBank/DDBJ databases">
        <title>Draft Genome sequencing of Naganishia species isolated from polar environments using Oxford Nanopore Technology.</title>
        <authorList>
            <person name="Leo P."/>
            <person name="Venkateswaran K."/>
        </authorList>
    </citation>
    <scope>NUCLEOTIDE SEQUENCE</scope>
    <source>
        <strain evidence="1">DBVPG 5303</strain>
    </source>
</reference>
<name>A0ACC2XF06_9TREE</name>
<dbReference type="Proteomes" id="UP001234202">
    <property type="component" value="Unassembled WGS sequence"/>
</dbReference>
<evidence type="ECO:0000313" key="1">
    <source>
        <dbReference type="EMBL" id="KAJ9122211.1"/>
    </source>
</evidence>
<comment type="caution">
    <text evidence="1">The sequence shown here is derived from an EMBL/GenBank/DDBJ whole genome shotgun (WGS) entry which is preliminary data.</text>
</comment>
<keyword evidence="2" id="KW-1185">Reference proteome</keyword>
<evidence type="ECO:0000313" key="2">
    <source>
        <dbReference type="Proteomes" id="UP001234202"/>
    </source>
</evidence>
<proteinExistence type="predicted"/>
<sequence length="463" mass="49727">MGSRQKAETDALQDLTRARQRQRLRGEGAGEGDVWDEEYERSLAVGNDDSLNSGDTASFPAGLANALQNAVFIGANSTTGGNLSVGGLRRDVQERPVVEIGGSLAAAYDLPTAGPSTAARRPSFRTGRHQSGLPIFMLPDTHHQSSIGDPESSRLDQTARPDHAHRLSTSSTTLTNAAPPIASHNPEPFPKPLVNYKHLYLTHRIIKKRFINARQRPYILDSRTSCLSGGLEGHREGIYCLQILHEELSIPNTAAMQGVTPHSPTRRGTETVTGLGGLNPSLAGTIPPARTTATSEGRNWIFSGSRDKTIRLWDLDTLRVVKIYQSDLASNQGHTNSVLTLHARTVSAPSSVGSTAGAGVTGTTSGNCVKMISGGSDGRLVIWDVLSGKILDQIQAHERGESVLCVRFDEKRIVSCSKGESSACSSSWCLGSHVCSNEQIDLFALLIAKHSNRCSFSGDRTQM</sequence>
<organism evidence="1 2">
    <name type="scientific">Naganishia onofrii</name>
    <dbReference type="NCBI Taxonomy" id="1851511"/>
    <lineage>
        <taxon>Eukaryota</taxon>
        <taxon>Fungi</taxon>
        <taxon>Dikarya</taxon>
        <taxon>Basidiomycota</taxon>
        <taxon>Agaricomycotina</taxon>
        <taxon>Tremellomycetes</taxon>
        <taxon>Filobasidiales</taxon>
        <taxon>Filobasidiaceae</taxon>
        <taxon>Naganishia</taxon>
    </lineage>
</organism>
<protein>
    <submittedName>
        <fullName evidence="1">Uncharacterized protein</fullName>
    </submittedName>
</protein>